<evidence type="ECO:0000313" key="2">
    <source>
        <dbReference type="EMBL" id="MFD1107473.1"/>
    </source>
</evidence>
<dbReference type="RefSeq" id="WP_380915056.1">
    <property type="nucleotide sequence ID" value="NZ_JBHTLS010000135.1"/>
</dbReference>
<dbReference type="EMBL" id="JBHTLS010000135">
    <property type="protein sequence ID" value="MFD1107473.1"/>
    <property type="molecule type" value="Genomic_DNA"/>
</dbReference>
<gene>
    <name evidence="2" type="ORF">ACFQ24_21605</name>
</gene>
<dbReference type="Proteomes" id="UP001597203">
    <property type="component" value="Unassembled WGS sequence"/>
</dbReference>
<evidence type="ECO:0000313" key="3">
    <source>
        <dbReference type="Proteomes" id="UP001597203"/>
    </source>
</evidence>
<organism evidence="2 3">
    <name type="scientific">Sphingobium olei</name>
    <dbReference type="NCBI Taxonomy" id="420955"/>
    <lineage>
        <taxon>Bacteria</taxon>
        <taxon>Pseudomonadati</taxon>
        <taxon>Pseudomonadota</taxon>
        <taxon>Alphaproteobacteria</taxon>
        <taxon>Sphingomonadales</taxon>
        <taxon>Sphingomonadaceae</taxon>
        <taxon>Sphingobium</taxon>
    </lineage>
</organism>
<comment type="caution">
    <text evidence="2">The sequence shown here is derived from an EMBL/GenBank/DDBJ whole genome shotgun (WGS) entry which is preliminary data.</text>
</comment>
<feature type="region of interest" description="Disordered" evidence="1">
    <location>
        <begin position="1"/>
        <end position="32"/>
    </location>
</feature>
<reference evidence="3" key="1">
    <citation type="journal article" date="2019" name="Int. J. Syst. Evol. Microbiol.">
        <title>The Global Catalogue of Microorganisms (GCM) 10K type strain sequencing project: providing services to taxonomists for standard genome sequencing and annotation.</title>
        <authorList>
            <consortium name="The Broad Institute Genomics Platform"/>
            <consortium name="The Broad Institute Genome Sequencing Center for Infectious Disease"/>
            <person name="Wu L."/>
            <person name="Ma J."/>
        </authorList>
    </citation>
    <scope>NUCLEOTIDE SEQUENCE [LARGE SCALE GENOMIC DNA]</scope>
    <source>
        <strain evidence="3">CCUG 54329</strain>
    </source>
</reference>
<name>A0ABW3P982_9SPHN</name>
<evidence type="ECO:0008006" key="4">
    <source>
        <dbReference type="Google" id="ProtNLM"/>
    </source>
</evidence>
<accession>A0ABW3P982</accession>
<proteinExistence type="predicted"/>
<sequence>MGKSEGSVLVTQRQRAGGESRPQQRKRRSDGWSKADEALFLQMLAETCNASEAARAAGKCRAGAYRKRAADPAFARAWDEALDMGYAEIELMLMRAALFGSESEEVTSDGEGAVKARKVRRAPDLGVALRLFLAYRDRVAGIRAQRRVRGQAGKGAGGGDGRPDSAAAIAQVEAMMAEIARRRAAAGA</sequence>
<keyword evidence="3" id="KW-1185">Reference proteome</keyword>
<evidence type="ECO:0000256" key="1">
    <source>
        <dbReference type="SAM" id="MobiDB-lite"/>
    </source>
</evidence>
<protein>
    <recommendedName>
        <fullName evidence="4">Terminase</fullName>
    </recommendedName>
</protein>